<dbReference type="PANTHER" id="PTHR22683">
    <property type="entry name" value="SPORULATION PROTEIN RELATED"/>
    <property type="match status" value="1"/>
</dbReference>
<evidence type="ECO:0000256" key="5">
    <source>
        <dbReference type="PROSITE-ProRule" id="PRU00289"/>
    </source>
</evidence>
<keyword evidence="7" id="KW-0812">Transmembrane</keyword>
<feature type="compositionally biased region" description="Acidic residues" evidence="6">
    <location>
        <begin position="676"/>
        <end position="689"/>
    </location>
</feature>
<dbReference type="Pfam" id="PF01580">
    <property type="entry name" value="FtsK_SpoIIIE"/>
    <property type="match status" value="1"/>
</dbReference>
<dbReference type="GO" id="GO:0003677">
    <property type="term" value="F:DNA binding"/>
    <property type="evidence" value="ECO:0007669"/>
    <property type="project" value="UniProtKB-KW"/>
</dbReference>
<feature type="region of interest" description="Disordered" evidence="6">
    <location>
        <begin position="669"/>
        <end position="706"/>
    </location>
</feature>
<keyword evidence="2 5" id="KW-0547">Nucleotide-binding</keyword>
<evidence type="ECO:0000313" key="9">
    <source>
        <dbReference type="EMBL" id="TCG11616.1"/>
    </source>
</evidence>
<keyword evidence="4" id="KW-0238">DNA-binding</keyword>
<dbReference type="InterPro" id="IPR050206">
    <property type="entry name" value="FtsK/SpoIIIE/SftA"/>
</dbReference>
<evidence type="ECO:0000256" key="2">
    <source>
        <dbReference type="ARBA" id="ARBA00022741"/>
    </source>
</evidence>
<evidence type="ECO:0000313" key="10">
    <source>
        <dbReference type="Proteomes" id="UP000294192"/>
    </source>
</evidence>
<feature type="binding site" evidence="5">
    <location>
        <begin position="441"/>
        <end position="448"/>
    </location>
    <ligand>
        <name>ATP</name>
        <dbReference type="ChEBI" id="CHEBI:30616"/>
    </ligand>
</feature>
<dbReference type="PROSITE" id="PS50901">
    <property type="entry name" value="FTSK"/>
    <property type="match status" value="1"/>
</dbReference>
<dbReference type="CDD" id="cd01127">
    <property type="entry name" value="TrwB_TraG_TraD_VirD4"/>
    <property type="match status" value="1"/>
</dbReference>
<dbReference type="RefSeq" id="WP_131598643.1">
    <property type="nucleotide sequence ID" value="NZ_CBDBYK010000002.1"/>
</dbReference>
<accession>A0A4R0XLP2</accession>
<evidence type="ECO:0000256" key="4">
    <source>
        <dbReference type="ARBA" id="ARBA00023125"/>
    </source>
</evidence>
<gene>
    <name evidence="9" type="ORF">C4B24_01450</name>
</gene>
<dbReference type="InterPro" id="IPR002543">
    <property type="entry name" value="FtsK_dom"/>
</dbReference>
<feature type="transmembrane region" description="Helical" evidence="7">
    <location>
        <begin position="175"/>
        <end position="197"/>
    </location>
</feature>
<dbReference type="InterPro" id="IPR027417">
    <property type="entry name" value="P-loop_NTPase"/>
</dbReference>
<feature type="transmembrane region" description="Helical" evidence="7">
    <location>
        <begin position="48"/>
        <end position="74"/>
    </location>
</feature>
<keyword evidence="10" id="KW-1185">Reference proteome</keyword>
<reference evidence="9 10" key="1">
    <citation type="submission" date="2018-02" db="EMBL/GenBank/DDBJ databases">
        <title>Mycoplasma marinum and Mycoplasma todarodis sp. nov., moderately halophilic and psychrotolerant mycoplasmas isolated from cephalopods.</title>
        <authorList>
            <person name="Viver T."/>
        </authorList>
    </citation>
    <scope>NUCLEOTIDE SEQUENCE [LARGE SCALE GENOMIC DNA]</scope>
    <source>
        <strain evidence="9 10">PE</strain>
    </source>
</reference>
<name>A0A4R0XLP2_9MOLU</name>
<dbReference type="Pfam" id="PF17854">
    <property type="entry name" value="FtsK_alpha"/>
    <property type="match status" value="1"/>
</dbReference>
<dbReference type="Proteomes" id="UP000294192">
    <property type="component" value="Unassembled WGS sequence"/>
</dbReference>
<evidence type="ECO:0000256" key="3">
    <source>
        <dbReference type="ARBA" id="ARBA00022840"/>
    </source>
</evidence>
<dbReference type="Gene3D" id="3.30.980.40">
    <property type="match status" value="1"/>
</dbReference>
<organism evidence="9 10">
    <name type="scientific">Mycoplasma marinum</name>
    <dbReference type="NCBI Taxonomy" id="1937190"/>
    <lineage>
        <taxon>Bacteria</taxon>
        <taxon>Bacillati</taxon>
        <taxon>Mycoplasmatota</taxon>
        <taxon>Mollicutes</taxon>
        <taxon>Mycoplasmataceae</taxon>
        <taxon>Mycoplasma</taxon>
    </lineage>
</organism>
<feature type="transmembrane region" description="Helical" evidence="7">
    <location>
        <begin position="20"/>
        <end position="42"/>
    </location>
</feature>
<dbReference type="Gene3D" id="3.40.50.300">
    <property type="entry name" value="P-loop containing nucleotide triphosphate hydrolases"/>
    <property type="match status" value="1"/>
</dbReference>
<evidence type="ECO:0000259" key="8">
    <source>
        <dbReference type="PROSITE" id="PS50901"/>
    </source>
</evidence>
<keyword evidence="7" id="KW-1133">Transmembrane helix</keyword>
<keyword evidence="7" id="KW-0472">Membrane</keyword>
<evidence type="ECO:0000256" key="6">
    <source>
        <dbReference type="SAM" id="MobiDB-lite"/>
    </source>
</evidence>
<dbReference type="GO" id="GO:0005524">
    <property type="term" value="F:ATP binding"/>
    <property type="evidence" value="ECO:0007669"/>
    <property type="project" value="UniProtKB-UniRule"/>
</dbReference>
<dbReference type="AlphaFoldDB" id="A0A4R0XLP2"/>
<evidence type="ECO:0000256" key="1">
    <source>
        <dbReference type="ARBA" id="ARBA00006474"/>
    </source>
</evidence>
<sequence length="706" mass="79789">MNKNNSMENEYRPLRDRKILGMILLVIAVTMQIFAFLEVPFLSSLHAYTIGMVFGSFNPFFYIFVIFHSILMIFPNKIKVVKWFKLTNFSYWFIALSIMFVTHAWVENSTSENSTTLNTFGETAWENSFSRWWSHYSAPDSNGTHWVPANYWGGVIGYSIWSMFAMIVSPIGAGVIAALMLLISLSYIMTGSVIGLYKFKRNNKIQSLKEKETQQEELIMVPEKGQEDKNENQQQVIKTEDSNEEFILPFDDPFTDSESENKDQKLPIIKKRKQKSKQIYIHPKYPTIISDEVLDIPKESDTSQLKMEIKEKAKKLQELFITFKIDAQVSRTVVGPTLTKYIITPGPGINLKKFAQLEQNIKMALAATDVRMELPIPGEAAIGVEVPNTNPQMVPFKEIFDEMNNNEEYKNVPLAAVLGKTINGKTLVIPINKTPHLLVAGATGSGKSVGINAILMSMIMRTSPEYLRLILVDPKMVEFMPYNKVPHLLTPVITDPDTAAIALEGLVEEMENRYKKMASMFVRNIEEYNAKAKERWPYIVCVIDELADLMNVAAKMVETSIQRITQKARAAGIHLIVATQRPSTNVVTGVIKANIPSRISFSVTSGIDSKVILDSVGAEKLMGRGDMLMSLYGKGIERAQGAYLSNEEIESIIDKIKDYPAPPGFDVLMENKNADDPYDDELQNEEEVREAEKKQIQNESMKGLFE</sequence>
<feature type="transmembrane region" description="Helical" evidence="7">
    <location>
        <begin position="149"/>
        <end position="168"/>
    </location>
</feature>
<dbReference type="PANTHER" id="PTHR22683:SF41">
    <property type="entry name" value="DNA TRANSLOCASE FTSK"/>
    <property type="match status" value="1"/>
</dbReference>
<evidence type="ECO:0000256" key="7">
    <source>
        <dbReference type="SAM" id="Phobius"/>
    </source>
</evidence>
<feature type="transmembrane region" description="Helical" evidence="7">
    <location>
        <begin position="86"/>
        <end position="106"/>
    </location>
</feature>
<dbReference type="SUPFAM" id="SSF52540">
    <property type="entry name" value="P-loop containing nucleoside triphosphate hydrolases"/>
    <property type="match status" value="1"/>
</dbReference>
<dbReference type="InterPro" id="IPR041027">
    <property type="entry name" value="FtsK_alpha"/>
</dbReference>
<keyword evidence="3 5" id="KW-0067">ATP-binding</keyword>
<comment type="caution">
    <text evidence="9">The sequence shown here is derived from an EMBL/GenBank/DDBJ whole genome shotgun (WGS) entry which is preliminary data.</text>
</comment>
<dbReference type="EMBL" id="PSZO01000004">
    <property type="protein sequence ID" value="TCG11616.1"/>
    <property type="molecule type" value="Genomic_DNA"/>
</dbReference>
<dbReference type="OrthoDB" id="399503at2"/>
<protein>
    <recommendedName>
        <fullName evidence="8">FtsK domain-containing protein</fullName>
    </recommendedName>
</protein>
<comment type="similarity">
    <text evidence="1">Belongs to the FtsK/SpoIIIE/SftA family.</text>
</comment>
<proteinExistence type="inferred from homology"/>
<feature type="domain" description="FtsK" evidence="8">
    <location>
        <begin position="424"/>
        <end position="610"/>
    </location>
</feature>